<gene>
    <name evidence="3" type="primary">czcC_2</name>
    <name evidence="3" type="ORF">SCARUB_03170</name>
</gene>
<reference evidence="3 4" key="1">
    <citation type="submission" date="2016-07" db="EMBL/GenBank/DDBJ databases">
        <title>Draft genome of Scalindua rubra, obtained from a brine-seawater interface in the Red Sea, sheds light on salt adaptation in anammox bacteria.</title>
        <authorList>
            <person name="Speth D.R."/>
            <person name="Lagkouvardos I."/>
            <person name="Wang Y."/>
            <person name="Qian P.-Y."/>
            <person name="Dutilh B.E."/>
            <person name="Jetten M.S."/>
        </authorList>
    </citation>
    <scope>NUCLEOTIDE SEQUENCE [LARGE SCALE GENOMIC DNA]</scope>
    <source>
        <strain evidence="3">BSI-1</strain>
    </source>
</reference>
<evidence type="ECO:0000313" key="4">
    <source>
        <dbReference type="Proteomes" id="UP000094056"/>
    </source>
</evidence>
<comment type="caution">
    <text evidence="3">The sequence shown here is derived from an EMBL/GenBank/DDBJ whole genome shotgun (WGS) entry which is preliminary data.</text>
</comment>
<sequence length="428" mass="48302">MSKPFYLLGLMLAACYFVVCSDQALLLSHAQDTNTKTEYLTVEDAIEIAINNNPIIKSKKHNIETSEGRIRQAHLLPNPEINLLTEEMPTNEIGLNQSQNMVSLSQKLEIGGKRRLRIKVAKKEKDVMELDLQTTVADITAKVKKAFFNVLTAQDELKFAEETVEIAKSLKNLSDERYKTGDIAKIEVLKAEIELSNAKMRMQKAERNRLNSVKKLQITMGIPNTPLKNLFPISTADTPSLQLEKLNDLLLKNYPALKAQKKAVDLSLLKVTEAKRNAIPDINASVGYKRLSATDDNTIQAGINLPLPIFNRNQGKIIEARALSFKAKDDEMIIRNELLLQLNNAFSLYTSSREQVRYFVDTIIPQAEESLKIAKQGYKHGEFDYLEVLDAQRTLANTRISYLKILNELYSSMTEIEKFAGVKISDIN</sequence>
<evidence type="ECO:0000256" key="1">
    <source>
        <dbReference type="ARBA" id="ARBA00007613"/>
    </source>
</evidence>
<dbReference type="Pfam" id="PF02321">
    <property type="entry name" value="OEP"/>
    <property type="match status" value="2"/>
</dbReference>
<dbReference type="SUPFAM" id="SSF56954">
    <property type="entry name" value="Outer membrane efflux proteins (OEP)"/>
    <property type="match status" value="1"/>
</dbReference>
<feature type="signal peptide" evidence="2">
    <location>
        <begin position="1"/>
        <end position="24"/>
    </location>
</feature>
<dbReference type="InterPro" id="IPR003423">
    <property type="entry name" value="OMP_efflux"/>
</dbReference>
<keyword evidence="2" id="KW-0732">Signal</keyword>
<feature type="chain" id="PRO_5009140070" evidence="2">
    <location>
        <begin position="25"/>
        <end position="428"/>
    </location>
</feature>
<dbReference type="EMBL" id="MAYW01000099">
    <property type="protein sequence ID" value="ODS31707.1"/>
    <property type="molecule type" value="Genomic_DNA"/>
</dbReference>
<dbReference type="Gene3D" id="1.20.1600.10">
    <property type="entry name" value="Outer membrane efflux proteins (OEP)"/>
    <property type="match status" value="1"/>
</dbReference>
<accession>A0A1E3X7U8</accession>
<organism evidence="3 4">
    <name type="scientific">Candidatus Scalindua rubra</name>
    <dbReference type="NCBI Taxonomy" id="1872076"/>
    <lineage>
        <taxon>Bacteria</taxon>
        <taxon>Pseudomonadati</taxon>
        <taxon>Planctomycetota</taxon>
        <taxon>Candidatus Brocadiia</taxon>
        <taxon>Candidatus Brocadiales</taxon>
        <taxon>Candidatus Scalinduaceae</taxon>
        <taxon>Candidatus Scalindua</taxon>
    </lineage>
</organism>
<name>A0A1E3X7U8_9BACT</name>
<dbReference type="GO" id="GO:0015562">
    <property type="term" value="F:efflux transmembrane transporter activity"/>
    <property type="evidence" value="ECO:0007669"/>
    <property type="project" value="InterPro"/>
</dbReference>
<protein>
    <submittedName>
        <fullName evidence="3">Heavy metal efflux pump protein CzcC</fullName>
    </submittedName>
</protein>
<dbReference type="PANTHER" id="PTHR30203">
    <property type="entry name" value="OUTER MEMBRANE CATION EFFLUX PROTEIN"/>
    <property type="match status" value="1"/>
</dbReference>
<comment type="similarity">
    <text evidence="1">Belongs to the outer membrane factor (OMF) (TC 1.B.17) family.</text>
</comment>
<dbReference type="Proteomes" id="UP000094056">
    <property type="component" value="Unassembled WGS sequence"/>
</dbReference>
<dbReference type="AlphaFoldDB" id="A0A1E3X7U8"/>
<evidence type="ECO:0000256" key="2">
    <source>
        <dbReference type="SAM" id="SignalP"/>
    </source>
</evidence>
<dbReference type="PROSITE" id="PS51257">
    <property type="entry name" value="PROKAR_LIPOPROTEIN"/>
    <property type="match status" value="1"/>
</dbReference>
<evidence type="ECO:0000313" key="3">
    <source>
        <dbReference type="EMBL" id="ODS31707.1"/>
    </source>
</evidence>
<dbReference type="PANTHER" id="PTHR30203:SF24">
    <property type="entry name" value="BLR4935 PROTEIN"/>
    <property type="match status" value="1"/>
</dbReference>
<proteinExistence type="inferred from homology"/>
<dbReference type="InterPro" id="IPR010131">
    <property type="entry name" value="MdtP/NodT-like"/>
</dbReference>